<proteinExistence type="inferred from homology"/>
<dbReference type="Gene3D" id="3.30.70.330">
    <property type="match status" value="1"/>
</dbReference>
<dbReference type="PANTHER" id="PTHR12059:SF5">
    <property type="entry name" value="LARGE RIBOSOMAL SUBUNIT PROTEIN UL23M"/>
    <property type="match status" value="1"/>
</dbReference>
<dbReference type="InterPro" id="IPR012677">
    <property type="entry name" value="Nucleotide-bd_a/b_plait_sf"/>
</dbReference>
<protein>
    <recommendedName>
        <fullName evidence="7">Large ribosomal subunit protein uL23m</fullName>
    </recommendedName>
    <alternativeName>
        <fullName evidence="8">39S ribosomal protein L23, mitochondrial</fullName>
    </alternativeName>
</protein>
<evidence type="ECO:0000256" key="7">
    <source>
        <dbReference type="ARBA" id="ARBA00039977"/>
    </source>
</evidence>
<comment type="similarity">
    <text evidence="2">Belongs to the universal ribosomal protein uL23 family.</text>
</comment>
<dbReference type="PANTHER" id="PTHR12059">
    <property type="entry name" value="RIBOSOMAL PROTEIN L23-RELATED"/>
    <property type="match status" value="1"/>
</dbReference>
<evidence type="ECO:0000256" key="1">
    <source>
        <dbReference type="ARBA" id="ARBA00004173"/>
    </source>
</evidence>
<dbReference type="SUPFAM" id="SSF54189">
    <property type="entry name" value="Ribosomal proteins S24e, L23 and L15e"/>
    <property type="match status" value="1"/>
</dbReference>
<evidence type="ECO:0000313" key="9">
    <source>
        <dbReference type="EMBL" id="KAK6622695.1"/>
    </source>
</evidence>
<dbReference type="Proteomes" id="UP001372834">
    <property type="component" value="Unassembled WGS sequence"/>
</dbReference>
<reference evidence="9 10" key="1">
    <citation type="submission" date="2023-10" db="EMBL/GenBank/DDBJ databases">
        <title>Genomes of two closely related lineages of the louse Polyplax serrata with different host specificities.</title>
        <authorList>
            <person name="Martinu J."/>
            <person name="Tarabai H."/>
            <person name="Stefka J."/>
            <person name="Hypsa V."/>
        </authorList>
    </citation>
    <scope>NUCLEOTIDE SEQUENCE [LARGE SCALE GENOMIC DNA]</scope>
    <source>
        <strain evidence="9">HR10_N</strain>
    </source>
</reference>
<dbReference type="GO" id="GO:0032543">
    <property type="term" value="P:mitochondrial translation"/>
    <property type="evidence" value="ECO:0007669"/>
    <property type="project" value="TreeGrafter"/>
</dbReference>
<dbReference type="GO" id="GO:0003735">
    <property type="term" value="F:structural constituent of ribosome"/>
    <property type="evidence" value="ECO:0007669"/>
    <property type="project" value="InterPro"/>
</dbReference>
<accession>A0AAN8NTS2</accession>
<evidence type="ECO:0000256" key="8">
    <source>
        <dbReference type="ARBA" id="ARBA00041375"/>
    </source>
</evidence>
<keyword evidence="5" id="KW-0687">Ribonucleoprotein</keyword>
<sequence>MITPLQGMYTYEMTAYILSNNVIILSLLPQEYNQSYISKANSLKNTQRALYPLYQRGNPQLRIFLPNFWMKIVRSEEPLPPNMVLFQTSIEMTQYDVKNYLEKIYKVPVVEVKTTIKMGAIKPCVYSSKLTKEDDYKEALVTLPVDQKFVFPEFTTPTYNKKEMEAYKKAKESFRNTTGDRQHKVPAWFKR</sequence>
<gene>
    <name evidence="9" type="ORF">RUM43_008537</name>
</gene>
<comment type="subcellular location">
    <subcellularLocation>
        <location evidence="1">Mitochondrion</location>
    </subcellularLocation>
</comment>
<dbReference type="InterPro" id="IPR012678">
    <property type="entry name" value="Ribosomal_uL23/eL15/eS24_sf"/>
</dbReference>
<evidence type="ECO:0000256" key="5">
    <source>
        <dbReference type="ARBA" id="ARBA00023274"/>
    </source>
</evidence>
<evidence type="ECO:0000256" key="3">
    <source>
        <dbReference type="ARBA" id="ARBA00022980"/>
    </source>
</evidence>
<evidence type="ECO:0000256" key="2">
    <source>
        <dbReference type="ARBA" id="ARBA00006700"/>
    </source>
</evidence>
<dbReference type="EMBL" id="JAWJWE010000038">
    <property type="protein sequence ID" value="KAK6622695.1"/>
    <property type="molecule type" value="Genomic_DNA"/>
</dbReference>
<comment type="subunit">
    <text evidence="6">Component of the mitochondrial ribosome large subunit (39S) which comprises a 16S rRNA and about 50 distinct proteins.</text>
</comment>
<evidence type="ECO:0000256" key="6">
    <source>
        <dbReference type="ARBA" id="ARBA00038782"/>
    </source>
</evidence>
<organism evidence="9 10">
    <name type="scientific">Polyplax serrata</name>
    <name type="common">Common mouse louse</name>
    <dbReference type="NCBI Taxonomy" id="468196"/>
    <lineage>
        <taxon>Eukaryota</taxon>
        <taxon>Metazoa</taxon>
        <taxon>Ecdysozoa</taxon>
        <taxon>Arthropoda</taxon>
        <taxon>Hexapoda</taxon>
        <taxon>Insecta</taxon>
        <taxon>Pterygota</taxon>
        <taxon>Neoptera</taxon>
        <taxon>Paraneoptera</taxon>
        <taxon>Psocodea</taxon>
        <taxon>Troctomorpha</taxon>
        <taxon>Phthiraptera</taxon>
        <taxon>Anoplura</taxon>
        <taxon>Polyplacidae</taxon>
        <taxon>Polyplax</taxon>
    </lineage>
</organism>
<dbReference type="FunFam" id="3.30.70.330:FF:000284">
    <property type="entry name" value="39S ribosomal protein L23, mitochondrial"/>
    <property type="match status" value="1"/>
</dbReference>
<comment type="caution">
    <text evidence="9">The sequence shown here is derived from an EMBL/GenBank/DDBJ whole genome shotgun (WGS) entry which is preliminary data.</text>
</comment>
<keyword evidence="4" id="KW-0496">Mitochondrion</keyword>
<dbReference type="GO" id="GO:0005762">
    <property type="term" value="C:mitochondrial large ribosomal subunit"/>
    <property type="evidence" value="ECO:0007669"/>
    <property type="project" value="TreeGrafter"/>
</dbReference>
<evidence type="ECO:0000313" key="10">
    <source>
        <dbReference type="Proteomes" id="UP001372834"/>
    </source>
</evidence>
<dbReference type="InterPro" id="IPR013025">
    <property type="entry name" value="Ribosomal_uL23-like"/>
</dbReference>
<keyword evidence="3" id="KW-0689">Ribosomal protein</keyword>
<evidence type="ECO:0000256" key="4">
    <source>
        <dbReference type="ARBA" id="ARBA00023128"/>
    </source>
</evidence>
<dbReference type="AlphaFoldDB" id="A0AAN8NTS2"/>
<dbReference type="Pfam" id="PF00276">
    <property type="entry name" value="Ribosomal_L23"/>
    <property type="match status" value="1"/>
</dbReference>
<name>A0AAN8NTS2_POLSC</name>